<dbReference type="Proteomes" id="UP000272706">
    <property type="component" value="Unassembled WGS sequence"/>
</dbReference>
<protein>
    <recommendedName>
        <fullName evidence="4">Anti-sigma factor</fullName>
    </recommendedName>
</protein>
<reference evidence="2 3" key="1">
    <citation type="submission" date="2018-09" db="EMBL/GenBank/DDBJ databases">
        <title>Mesorhizobium carmichaelinearum sp. nov. isolated from Carmichaelinea spp. root nodules in New Zealand.</title>
        <authorList>
            <person name="De Meyer S.E."/>
        </authorList>
    </citation>
    <scope>NUCLEOTIDE SEQUENCE [LARGE SCALE GENOMIC DNA]</scope>
    <source>
        <strain evidence="2 3">ICMP19557</strain>
    </source>
</reference>
<keyword evidence="1" id="KW-0812">Transmembrane</keyword>
<dbReference type="AlphaFoldDB" id="A0A3A5K9B7"/>
<dbReference type="OrthoDB" id="8081633at2"/>
<organism evidence="2 3">
    <name type="scientific">Mesorhizobium waimense</name>
    <dbReference type="NCBI Taxonomy" id="1300307"/>
    <lineage>
        <taxon>Bacteria</taxon>
        <taxon>Pseudomonadati</taxon>
        <taxon>Pseudomonadota</taxon>
        <taxon>Alphaproteobacteria</taxon>
        <taxon>Hyphomicrobiales</taxon>
        <taxon>Phyllobacteriaceae</taxon>
        <taxon>Mesorhizobium</taxon>
    </lineage>
</organism>
<comment type="caution">
    <text evidence="2">The sequence shown here is derived from an EMBL/GenBank/DDBJ whole genome shotgun (WGS) entry which is preliminary data.</text>
</comment>
<keyword evidence="1" id="KW-1133">Transmembrane helix</keyword>
<keyword evidence="3" id="KW-1185">Reference proteome</keyword>
<sequence length="134" mass="14681">MASESDRVARAGDYVLGLMNDRDRQRAERDLEIDPAFRDTVLRLAERMRVFDDAAPVEGASDNRWKLVSQRIADLPQMRLAGLGEAEAKPPVVIHRLERPPYGVGLHSSGGRRGTVIAIALATAFALGYLAGQL</sequence>
<evidence type="ECO:0000313" key="3">
    <source>
        <dbReference type="Proteomes" id="UP000272706"/>
    </source>
</evidence>
<keyword evidence="1" id="KW-0472">Membrane</keyword>
<proteinExistence type="predicted"/>
<evidence type="ECO:0008006" key="4">
    <source>
        <dbReference type="Google" id="ProtNLM"/>
    </source>
</evidence>
<accession>A0A3A5K9B7</accession>
<evidence type="ECO:0000313" key="2">
    <source>
        <dbReference type="EMBL" id="RJT30945.1"/>
    </source>
</evidence>
<gene>
    <name evidence="2" type="ORF">D3227_29295</name>
</gene>
<dbReference type="RefSeq" id="WP_120017711.1">
    <property type="nucleotide sequence ID" value="NZ_QZWZ01000032.1"/>
</dbReference>
<evidence type="ECO:0000256" key="1">
    <source>
        <dbReference type="SAM" id="Phobius"/>
    </source>
</evidence>
<name>A0A3A5K9B7_9HYPH</name>
<feature type="transmembrane region" description="Helical" evidence="1">
    <location>
        <begin position="114"/>
        <end position="132"/>
    </location>
</feature>
<dbReference type="EMBL" id="QZWZ01000032">
    <property type="protein sequence ID" value="RJT30945.1"/>
    <property type="molecule type" value="Genomic_DNA"/>
</dbReference>